<sequence>MSPTRAVLTRHTAGRHLCVGAETLTSCRPPCVGFAEKNRRLSAKWPGGGGAVVAGSQQPPPSSSVGADPSWYLPSLLPEAYHVLVNHHQCFLHCDYMGIV</sequence>
<evidence type="ECO:0000256" key="1">
    <source>
        <dbReference type="SAM" id="MobiDB-lite"/>
    </source>
</evidence>
<feature type="region of interest" description="Disordered" evidence="1">
    <location>
        <begin position="47"/>
        <end position="66"/>
    </location>
</feature>
<evidence type="ECO:0000313" key="3">
    <source>
        <dbReference type="Proteomes" id="UP000315783"/>
    </source>
</evidence>
<dbReference type="EMBL" id="SPUK01000021">
    <property type="protein sequence ID" value="TQV91106.1"/>
    <property type="molecule type" value="Genomic_DNA"/>
</dbReference>
<accession>A0A545UNR1</accession>
<feature type="compositionally biased region" description="Low complexity" evidence="1">
    <location>
        <begin position="53"/>
        <end position="66"/>
    </location>
</feature>
<dbReference type="AlphaFoldDB" id="A0A545UNR1"/>
<name>A0A545UNR1_9HYPO</name>
<evidence type="ECO:0000313" key="2">
    <source>
        <dbReference type="EMBL" id="TQV91106.1"/>
    </source>
</evidence>
<comment type="caution">
    <text evidence="2">The sequence shown here is derived from an EMBL/GenBank/DDBJ whole genome shotgun (WGS) entry which is preliminary data.</text>
</comment>
<gene>
    <name evidence="2" type="ORF">IF1G_10341</name>
</gene>
<proteinExistence type="predicted"/>
<dbReference type="Proteomes" id="UP000315783">
    <property type="component" value="Unassembled WGS sequence"/>
</dbReference>
<organism evidence="2 3">
    <name type="scientific">Cordyceps javanica</name>
    <dbReference type="NCBI Taxonomy" id="43265"/>
    <lineage>
        <taxon>Eukaryota</taxon>
        <taxon>Fungi</taxon>
        <taxon>Dikarya</taxon>
        <taxon>Ascomycota</taxon>
        <taxon>Pezizomycotina</taxon>
        <taxon>Sordariomycetes</taxon>
        <taxon>Hypocreomycetidae</taxon>
        <taxon>Hypocreales</taxon>
        <taxon>Cordycipitaceae</taxon>
        <taxon>Cordyceps</taxon>
    </lineage>
</organism>
<keyword evidence="3" id="KW-1185">Reference proteome</keyword>
<reference evidence="2 3" key="1">
    <citation type="journal article" date="2019" name="Appl. Microbiol. Biotechnol.">
        <title>Genome sequence of Isaria javanica and comparative genome analysis insights into family S53 peptidase evolution in fungal entomopathogens.</title>
        <authorList>
            <person name="Lin R."/>
            <person name="Zhang X."/>
            <person name="Xin B."/>
            <person name="Zou M."/>
            <person name="Gao Y."/>
            <person name="Qin F."/>
            <person name="Hu Q."/>
            <person name="Xie B."/>
            <person name="Cheng X."/>
        </authorList>
    </citation>
    <scope>NUCLEOTIDE SEQUENCE [LARGE SCALE GENOMIC DNA]</scope>
    <source>
        <strain evidence="2 3">IJ1G</strain>
    </source>
</reference>
<protein>
    <submittedName>
        <fullName evidence="2">Uncharacterized protein</fullName>
    </submittedName>
</protein>